<dbReference type="InterPro" id="IPR020843">
    <property type="entry name" value="ER"/>
</dbReference>
<organism evidence="7 8">
    <name type="scientific">Lunasporangiospora selenospora</name>
    <dbReference type="NCBI Taxonomy" id="979761"/>
    <lineage>
        <taxon>Eukaryota</taxon>
        <taxon>Fungi</taxon>
        <taxon>Fungi incertae sedis</taxon>
        <taxon>Mucoromycota</taxon>
        <taxon>Mortierellomycotina</taxon>
        <taxon>Mortierellomycetes</taxon>
        <taxon>Mortierellales</taxon>
        <taxon>Mortierellaceae</taxon>
        <taxon>Lunasporangiospora</taxon>
    </lineage>
</organism>
<name>A0A9P6KF95_9FUNG</name>
<dbReference type="Pfam" id="PF08240">
    <property type="entry name" value="ADH_N"/>
    <property type="match status" value="1"/>
</dbReference>
<dbReference type="AlphaFoldDB" id="A0A9P6KF95"/>
<dbReference type="EMBL" id="JAABOA010000951">
    <property type="protein sequence ID" value="KAF9582713.1"/>
    <property type="molecule type" value="Genomic_DNA"/>
</dbReference>
<dbReference type="InterPro" id="IPR013154">
    <property type="entry name" value="ADH-like_N"/>
</dbReference>
<dbReference type="PROSITE" id="PS00059">
    <property type="entry name" value="ADH_ZINC"/>
    <property type="match status" value="1"/>
</dbReference>
<dbReference type="Gene3D" id="3.40.50.720">
    <property type="entry name" value="NAD(P)-binding Rossmann-like Domain"/>
    <property type="match status" value="1"/>
</dbReference>
<dbReference type="PANTHER" id="PTHR42683">
    <property type="entry name" value="ALDEHYDE REDUCTASE"/>
    <property type="match status" value="1"/>
</dbReference>
<dbReference type="Pfam" id="PF00107">
    <property type="entry name" value="ADH_zinc_N"/>
    <property type="match status" value="1"/>
</dbReference>
<accession>A0A9P6KF95</accession>
<keyword evidence="8" id="KW-1185">Reference proteome</keyword>
<dbReference type="InterPro" id="IPR002328">
    <property type="entry name" value="ADH_Zn_CS"/>
</dbReference>
<dbReference type="GO" id="GO:0016616">
    <property type="term" value="F:oxidoreductase activity, acting on the CH-OH group of donors, NAD or NADP as acceptor"/>
    <property type="evidence" value="ECO:0007669"/>
    <property type="project" value="InterPro"/>
</dbReference>
<evidence type="ECO:0000256" key="5">
    <source>
        <dbReference type="RuleBase" id="RU361277"/>
    </source>
</evidence>
<keyword evidence="2 5" id="KW-0479">Metal-binding</keyword>
<dbReference type="SMART" id="SM00829">
    <property type="entry name" value="PKS_ER"/>
    <property type="match status" value="1"/>
</dbReference>
<keyword evidence="3 5" id="KW-0862">Zinc</keyword>
<evidence type="ECO:0000256" key="4">
    <source>
        <dbReference type="ARBA" id="ARBA00023002"/>
    </source>
</evidence>
<dbReference type="InterPro" id="IPR011032">
    <property type="entry name" value="GroES-like_sf"/>
</dbReference>
<protein>
    <recommendedName>
        <fullName evidence="6">Enoyl reductase (ER) domain-containing protein</fullName>
    </recommendedName>
</protein>
<dbReference type="OrthoDB" id="1560166at2759"/>
<evidence type="ECO:0000313" key="7">
    <source>
        <dbReference type="EMBL" id="KAF9582713.1"/>
    </source>
</evidence>
<dbReference type="SUPFAM" id="SSF50129">
    <property type="entry name" value="GroES-like"/>
    <property type="match status" value="1"/>
</dbReference>
<comment type="similarity">
    <text evidence="5">Belongs to the zinc-containing alcohol dehydrogenase family.</text>
</comment>
<evidence type="ECO:0000259" key="6">
    <source>
        <dbReference type="SMART" id="SM00829"/>
    </source>
</evidence>
<comment type="cofactor">
    <cofactor evidence="1 5">
        <name>Zn(2+)</name>
        <dbReference type="ChEBI" id="CHEBI:29105"/>
    </cofactor>
</comment>
<dbReference type="InterPro" id="IPR036291">
    <property type="entry name" value="NAD(P)-bd_dom_sf"/>
</dbReference>
<dbReference type="CDD" id="cd05283">
    <property type="entry name" value="CAD1"/>
    <property type="match status" value="1"/>
</dbReference>
<dbReference type="SUPFAM" id="SSF51735">
    <property type="entry name" value="NAD(P)-binding Rossmann-fold domains"/>
    <property type="match status" value="1"/>
</dbReference>
<dbReference type="InterPro" id="IPR013149">
    <property type="entry name" value="ADH-like_C"/>
</dbReference>
<evidence type="ECO:0000313" key="8">
    <source>
        <dbReference type="Proteomes" id="UP000780801"/>
    </source>
</evidence>
<dbReference type="FunFam" id="3.40.50.720:FF:000022">
    <property type="entry name" value="Cinnamyl alcohol dehydrogenase"/>
    <property type="match status" value="1"/>
</dbReference>
<dbReference type="InterPro" id="IPR047109">
    <property type="entry name" value="CAD-like"/>
</dbReference>
<comment type="caution">
    <text evidence="7">The sequence shown here is derived from an EMBL/GenBank/DDBJ whole genome shotgun (WGS) entry which is preliminary data.</text>
</comment>
<gene>
    <name evidence="7" type="ORF">BGW38_010856</name>
</gene>
<feature type="domain" description="Enoyl reductase (ER)" evidence="6">
    <location>
        <begin position="18"/>
        <end position="330"/>
    </location>
</feature>
<proteinExistence type="inferred from homology"/>
<evidence type="ECO:0000256" key="2">
    <source>
        <dbReference type="ARBA" id="ARBA00022723"/>
    </source>
</evidence>
<dbReference type="Proteomes" id="UP000780801">
    <property type="component" value="Unassembled WGS sequence"/>
</dbReference>
<evidence type="ECO:0000256" key="3">
    <source>
        <dbReference type="ARBA" id="ARBA00022833"/>
    </source>
</evidence>
<reference evidence="7" key="1">
    <citation type="journal article" date="2020" name="Fungal Divers.">
        <title>Resolving the Mortierellaceae phylogeny through synthesis of multi-gene phylogenetics and phylogenomics.</title>
        <authorList>
            <person name="Vandepol N."/>
            <person name="Liber J."/>
            <person name="Desiro A."/>
            <person name="Na H."/>
            <person name="Kennedy M."/>
            <person name="Barry K."/>
            <person name="Grigoriev I.V."/>
            <person name="Miller A.N."/>
            <person name="O'Donnell K."/>
            <person name="Stajich J.E."/>
            <person name="Bonito G."/>
        </authorList>
    </citation>
    <scope>NUCLEOTIDE SEQUENCE</scope>
    <source>
        <strain evidence="7">KOD1015</strain>
    </source>
</reference>
<sequence>MTRAIEQETLTVFESAPGGAFVEKTHDFPQLGQYDVGVAIICCSVCYTDTMIASQENGVVVGHEIVGRIHQKGPGVSSHLQIGDMVGLGYIRSTCLECSSCLQGQENVCRSRMAYTNRMDGTLGGGLANAVVWDSRFVTLIPDSIEPRHAAPLTCAGATVFAALYGYNVSPTSTIGVVGLGGLGHMAIKFAKAWGCKVVAISSSPDKEHDARSFGAHEFICTTDPKALRSTLTRMDYILNTVSGDIPWDEYIALLNCNGTLINMGLAAGGSMSIPYIPALFNQTVVQKMYAFAALHGIRPEIEEVEMSVRGCAEAFRRVTDQQARYRVVLNVPQRLAL</sequence>
<dbReference type="Gene3D" id="3.90.180.10">
    <property type="entry name" value="Medium-chain alcohol dehydrogenases, catalytic domain"/>
    <property type="match status" value="1"/>
</dbReference>
<dbReference type="GO" id="GO:0008270">
    <property type="term" value="F:zinc ion binding"/>
    <property type="evidence" value="ECO:0007669"/>
    <property type="project" value="InterPro"/>
</dbReference>
<evidence type="ECO:0000256" key="1">
    <source>
        <dbReference type="ARBA" id="ARBA00001947"/>
    </source>
</evidence>
<keyword evidence="4" id="KW-0560">Oxidoreductase</keyword>